<evidence type="ECO:0000313" key="2">
    <source>
        <dbReference type="Proteomes" id="UP000317238"/>
    </source>
</evidence>
<protein>
    <recommendedName>
        <fullName evidence="3">Zinc-finger domain-containing protein</fullName>
    </recommendedName>
</protein>
<dbReference type="OrthoDB" id="284185at2"/>
<reference evidence="1 2" key="1">
    <citation type="submission" date="2019-02" db="EMBL/GenBank/DDBJ databases">
        <title>Deep-cultivation of Planctomycetes and their phenomic and genomic characterization uncovers novel biology.</title>
        <authorList>
            <person name="Wiegand S."/>
            <person name="Jogler M."/>
            <person name="Boedeker C."/>
            <person name="Pinto D."/>
            <person name="Vollmers J."/>
            <person name="Rivas-Marin E."/>
            <person name="Kohn T."/>
            <person name="Peeters S.H."/>
            <person name="Heuer A."/>
            <person name="Rast P."/>
            <person name="Oberbeckmann S."/>
            <person name="Bunk B."/>
            <person name="Jeske O."/>
            <person name="Meyerdierks A."/>
            <person name="Storesund J.E."/>
            <person name="Kallscheuer N."/>
            <person name="Luecker S."/>
            <person name="Lage O.M."/>
            <person name="Pohl T."/>
            <person name="Merkel B.J."/>
            <person name="Hornburger P."/>
            <person name="Mueller R.-W."/>
            <person name="Bruemmer F."/>
            <person name="Labrenz M."/>
            <person name="Spormann A.M."/>
            <person name="Op Den Camp H."/>
            <person name="Overmann J."/>
            <person name="Amann R."/>
            <person name="Jetten M.S.M."/>
            <person name="Mascher T."/>
            <person name="Medema M.H."/>
            <person name="Devos D.P."/>
            <person name="Kaster A.-K."/>
            <person name="Ovreas L."/>
            <person name="Rohde M."/>
            <person name="Galperin M.Y."/>
            <person name="Jogler C."/>
        </authorList>
    </citation>
    <scope>NUCLEOTIDE SEQUENCE [LARGE SCALE GENOMIC DNA]</scope>
    <source>
        <strain evidence="1 2">Pan14r</strain>
    </source>
</reference>
<dbReference type="AlphaFoldDB" id="A0A5C5YAJ5"/>
<gene>
    <name evidence="1" type="ORF">Pan14r_36450</name>
</gene>
<sequence length="84" mass="9213">MSLSEQQVATLLNLVSTTEPDSLDCDGCFGKIAEFAELRLKGRSVPDAMKAVEVHLRQCHCCQTEFEALMDALGELDGDTVRPQ</sequence>
<comment type="caution">
    <text evidence="1">The sequence shown here is derived from an EMBL/GenBank/DDBJ whole genome shotgun (WGS) entry which is preliminary data.</text>
</comment>
<dbReference type="RefSeq" id="WP_145303952.1">
    <property type="nucleotide sequence ID" value="NZ_CP036319.1"/>
</dbReference>
<name>A0A5C5YAJ5_9PLAN</name>
<accession>A0A5C5YAJ5</accession>
<keyword evidence="2" id="KW-1185">Reference proteome</keyword>
<proteinExistence type="predicted"/>
<organism evidence="1 2">
    <name type="scientific">Crateriforma conspicua</name>
    <dbReference type="NCBI Taxonomy" id="2527996"/>
    <lineage>
        <taxon>Bacteria</taxon>
        <taxon>Pseudomonadati</taxon>
        <taxon>Planctomycetota</taxon>
        <taxon>Planctomycetia</taxon>
        <taxon>Planctomycetales</taxon>
        <taxon>Planctomycetaceae</taxon>
        <taxon>Crateriforma</taxon>
    </lineage>
</organism>
<dbReference type="Proteomes" id="UP000317238">
    <property type="component" value="Unassembled WGS sequence"/>
</dbReference>
<dbReference type="EMBL" id="SJPL01000001">
    <property type="protein sequence ID" value="TWT71335.1"/>
    <property type="molecule type" value="Genomic_DNA"/>
</dbReference>
<evidence type="ECO:0000313" key="1">
    <source>
        <dbReference type="EMBL" id="TWT71335.1"/>
    </source>
</evidence>
<evidence type="ECO:0008006" key="3">
    <source>
        <dbReference type="Google" id="ProtNLM"/>
    </source>
</evidence>